<evidence type="ECO:0000256" key="3">
    <source>
        <dbReference type="ARBA" id="ARBA00022781"/>
    </source>
</evidence>
<evidence type="ECO:0000256" key="4">
    <source>
        <dbReference type="ARBA" id="ARBA00023065"/>
    </source>
</evidence>
<dbReference type="Proteomes" id="UP000245942">
    <property type="component" value="Unassembled WGS sequence"/>
</dbReference>
<gene>
    <name evidence="8" type="ORF">BCV69DRAFT_264382</name>
</gene>
<proteinExistence type="inferred from homology"/>
<evidence type="ECO:0000256" key="1">
    <source>
        <dbReference type="ARBA" id="ARBA00006709"/>
    </source>
</evidence>
<comment type="subunit">
    <text evidence="5">V-ATPase is a heteromultimeric enzyme composed of a peripheral catalytic V1 complex (components A to H) attached to an integral membrane V0 proton pore complex (components: a, c, c', c'', d, e, f and VOA1).</text>
</comment>
<reference evidence="8 9" key="1">
    <citation type="journal article" date="2018" name="Mol. Biol. Evol.">
        <title>Broad Genomic Sampling Reveals a Smut Pathogenic Ancestry of the Fungal Clade Ustilaginomycotina.</title>
        <authorList>
            <person name="Kijpornyongpan T."/>
            <person name="Mondo S.J."/>
            <person name="Barry K."/>
            <person name="Sandor L."/>
            <person name="Lee J."/>
            <person name="Lipzen A."/>
            <person name="Pangilinan J."/>
            <person name="LaButti K."/>
            <person name="Hainaut M."/>
            <person name="Henrissat B."/>
            <person name="Grigoriev I.V."/>
            <person name="Spatafora J.W."/>
            <person name="Aime M.C."/>
        </authorList>
    </citation>
    <scope>NUCLEOTIDE SEQUENCE [LARGE SCALE GENOMIC DNA]</scope>
    <source>
        <strain evidence="8 9">MCA 4718</strain>
    </source>
</reference>
<comment type="similarity">
    <text evidence="1 7">Belongs to the V-ATPase V0D/AC39 subunit family.</text>
</comment>
<accession>A0A316TYC7</accession>
<keyword evidence="4 7" id="KW-0406">Ion transport</keyword>
<dbReference type="FunFam" id="1.20.1690.10:FF:000003">
    <property type="entry name" value="V-type proton ATPase subunit"/>
    <property type="match status" value="1"/>
</dbReference>
<dbReference type="InterPro" id="IPR002843">
    <property type="entry name" value="ATPase_V0-cplx_csu/dsu"/>
</dbReference>
<dbReference type="EMBL" id="KZ819340">
    <property type="protein sequence ID" value="PWN17778.1"/>
    <property type="molecule type" value="Genomic_DNA"/>
</dbReference>
<evidence type="ECO:0000256" key="5">
    <source>
        <dbReference type="ARBA" id="ARBA00029477"/>
    </source>
</evidence>
<dbReference type="GO" id="GO:0046961">
    <property type="term" value="F:proton-transporting ATPase activity, rotational mechanism"/>
    <property type="evidence" value="ECO:0007669"/>
    <property type="project" value="InterPro"/>
</dbReference>
<dbReference type="PIRSF" id="PIRSF018497">
    <property type="entry name" value="V-ATP_synth_D"/>
    <property type="match status" value="1"/>
</dbReference>
<evidence type="ECO:0000313" key="8">
    <source>
        <dbReference type="EMBL" id="PWN17778.1"/>
    </source>
</evidence>
<evidence type="ECO:0000256" key="2">
    <source>
        <dbReference type="ARBA" id="ARBA00022448"/>
    </source>
</evidence>
<dbReference type="RefSeq" id="XP_025344938.1">
    <property type="nucleotide sequence ID" value="XM_025490751.1"/>
</dbReference>
<keyword evidence="3 7" id="KW-0375">Hydrogen ion transport</keyword>
<dbReference type="Gene3D" id="1.20.1690.10">
    <property type="entry name" value="V-type ATP synthase subunit C domain"/>
    <property type="match status" value="2"/>
</dbReference>
<dbReference type="Gene3D" id="1.10.132.50">
    <property type="entry name" value="ATP synthase (C/AC39) subunit, domain 3"/>
    <property type="match status" value="1"/>
</dbReference>
<dbReference type="OrthoDB" id="10250083at2759"/>
<dbReference type="Pfam" id="PF01992">
    <property type="entry name" value="vATP-synt_AC39"/>
    <property type="match status" value="1"/>
</dbReference>
<organism evidence="8 9">
    <name type="scientific">Pseudomicrostroma glucosiphilum</name>
    <dbReference type="NCBI Taxonomy" id="1684307"/>
    <lineage>
        <taxon>Eukaryota</taxon>
        <taxon>Fungi</taxon>
        <taxon>Dikarya</taxon>
        <taxon>Basidiomycota</taxon>
        <taxon>Ustilaginomycotina</taxon>
        <taxon>Exobasidiomycetes</taxon>
        <taxon>Microstromatales</taxon>
        <taxon>Microstromatales incertae sedis</taxon>
        <taxon>Pseudomicrostroma</taxon>
    </lineage>
</organism>
<evidence type="ECO:0000256" key="7">
    <source>
        <dbReference type="PIRNR" id="PIRNR018497"/>
    </source>
</evidence>
<dbReference type="InterPro" id="IPR044911">
    <property type="entry name" value="V-type_ATPase_csu/dsu_dom_3"/>
</dbReference>
<dbReference type="InterPro" id="IPR016727">
    <property type="entry name" value="ATPase_V0-cplx_dsu"/>
</dbReference>
<dbReference type="GO" id="GO:0033179">
    <property type="term" value="C:proton-transporting V-type ATPase, V0 domain"/>
    <property type="evidence" value="ECO:0007669"/>
    <property type="project" value="InterPro"/>
</dbReference>
<evidence type="ECO:0000313" key="9">
    <source>
        <dbReference type="Proteomes" id="UP000245942"/>
    </source>
</evidence>
<dbReference type="InterPro" id="IPR035067">
    <property type="entry name" value="V-type_ATPase_csu/dsu"/>
</dbReference>
<dbReference type="InterPro" id="IPR036079">
    <property type="entry name" value="ATPase_csu/dsu_sf"/>
</dbReference>
<comment type="function">
    <text evidence="6 7">Subunit of the V0 complex of vacuolar(H+)-ATPase (V-ATPase), a multisubunit enzyme composed of a peripheral complex (V1) that hydrolyzes ATP and a membrane integral complex (V0) that translocates protons. V-ATPase is responsible for acidifying and maintaining the pH of intracellular compartments. This subunit is a non-integral membrane component of the membrane pore domain and is required for proper assembly of the V0 sector. Might be involved in the regulated assembly of V1 subunits onto the membrane sector or alternatively may prevent the passage of protons through V0 pores.</text>
</comment>
<keyword evidence="9" id="KW-1185">Reference proteome</keyword>
<dbReference type="AlphaFoldDB" id="A0A316TYC7"/>
<dbReference type="GeneID" id="37012485"/>
<dbReference type="STRING" id="1684307.A0A316TYC7"/>
<keyword evidence="2 7" id="KW-0813">Transport</keyword>
<protein>
    <recommendedName>
        <fullName evidence="7">V-type proton ATPase subunit</fullName>
    </recommendedName>
</protein>
<sequence>MEMLTFNASAGYLEGVVRGYRNSLLSTHIYSSLSQCETLDDLRMQLSATDYGNFLANEQPPLTTSVIAEKATGKLVGEFRYLQDNAPKDGTLARFLEYMTYGYMIDNLILLITGTLHERDTHELLDRCHPLGTFDGMPALCVANTVEELYNSVVVDTPLAGYFKDCLSAHDLDDLNIEIIRNTLYKAYLEDFYNFTQSLGGTTAQAMGTLLSFEADRRTINITLNSFGTSLSKEQRAKLFPSIGKLYPAGNNALARADDVDQVKQVCEYIPEYKNWWKDGGLGGGSGEDGSEVEELEGKMFREETKLNKLETICQFNYSPFYAWLKLKEQEIRSITWIAECIAQGARDRITDFVQF</sequence>
<dbReference type="PANTHER" id="PTHR11028">
    <property type="entry name" value="VACUOLAR ATP SYNTHASE SUBUNIT AC39"/>
    <property type="match status" value="1"/>
</dbReference>
<evidence type="ECO:0000256" key="6">
    <source>
        <dbReference type="ARBA" id="ARBA00059115"/>
    </source>
</evidence>
<name>A0A316TYC7_9BASI</name>
<dbReference type="SUPFAM" id="SSF103486">
    <property type="entry name" value="V-type ATP synthase subunit C"/>
    <property type="match status" value="1"/>
</dbReference>
<comment type="subunit">
    <text evidence="7">V-ATPase is a heteromultimeric enzyme made up of two complexes: the ATP-hydrolytic V1 complex and the proton translocation V0 complex.</text>
</comment>